<gene>
    <name evidence="2" type="ORF">Cgig2_032103</name>
</gene>
<comment type="caution">
    <text evidence="2">The sequence shown here is derived from an EMBL/GenBank/DDBJ whole genome shotgun (WGS) entry which is preliminary data.</text>
</comment>
<feature type="region of interest" description="Disordered" evidence="1">
    <location>
        <begin position="1"/>
        <end position="26"/>
    </location>
</feature>
<dbReference type="Proteomes" id="UP001153076">
    <property type="component" value="Unassembled WGS sequence"/>
</dbReference>
<dbReference type="EMBL" id="JAKOGI010001756">
    <property type="protein sequence ID" value="KAJ8424168.1"/>
    <property type="molecule type" value="Genomic_DNA"/>
</dbReference>
<reference evidence="2" key="1">
    <citation type="submission" date="2022-04" db="EMBL/GenBank/DDBJ databases">
        <title>Carnegiea gigantea Genome sequencing and assembly v2.</title>
        <authorList>
            <person name="Copetti D."/>
            <person name="Sanderson M.J."/>
            <person name="Burquez A."/>
            <person name="Wojciechowski M.F."/>
        </authorList>
    </citation>
    <scope>NUCLEOTIDE SEQUENCE</scope>
    <source>
        <strain evidence="2">SGP5-SGP5p</strain>
        <tissue evidence="2">Aerial part</tissue>
    </source>
</reference>
<evidence type="ECO:0000256" key="1">
    <source>
        <dbReference type="SAM" id="MobiDB-lite"/>
    </source>
</evidence>
<organism evidence="2 3">
    <name type="scientific">Carnegiea gigantea</name>
    <dbReference type="NCBI Taxonomy" id="171969"/>
    <lineage>
        <taxon>Eukaryota</taxon>
        <taxon>Viridiplantae</taxon>
        <taxon>Streptophyta</taxon>
        <taxon>Embryophyta</taxon>
        <taxon>Tracheophyta</taxon>
        <taxon>Spermatophyta</taxon>
        <taxon>Magnoliopsida</taxon>
        <taxon>eudicotyledons</taxon>
        <taxon>Gunneridae</taxon>
        <taxon>Pentapetalae</taxon>
        <taxon>Caryophyllales</taxon>
        <taxon>Cactineae</taxon>
        <taxon>Cactaceae</taxon>
        <taxon>Cactoideae</taxon>
        <taxon>Echinocereeae</taxon>
        <taxon>Carnegiea</taxon>
    </lineage>
</organism>
<dbReference type="AlphaFoldDB" id="A0A9Q1GQA8"/>
<evidence type="ECO:0000313" key="3">
    <source>
        <dbReference type="Proteomes" id="UP001153076"/>
    </source>
</evidence>
<keyword evidence="3" id="KW-1185">Reference proteome</keyword>
<accession>A0A9Q1GQA8</accession>
<sequence length="162" mass="17411">MPTVEVANVDVSAVERGDGDGDANPCSKTNVWTAEVGSPIEEDSGSWTEKEAIVASNGGTVKKPPFIDIYGAQSMRPCPGITPYSCVTPPYSLDVGKYLPVAFIKSEVALLMTVTGKHFKLKDSNMFQDEAAWMHVFVNFVKGLIYAVSKHGVGDDVGKYCS</sequence>
<name>A0A9Q1GQA8_9CARY</name>
<evidence type="ECO:0000313" key="2">
    <source>
        <dbReference type="EMBL" id="KAJ8424168.1"/>
    </source>
</evidence>
<proteinExistence type="predicted"/>
<protein>
    <submittedName>
        <fullName evidence="2">Uncharacterized protein</fullName>
    </submittedName>
</protein>